<evidence type="ECO:0000313" key="1">
    <source>
        <dbReference type="EMBL" id="QKR00727.1"/>
    </source>
</evidence>
<organism evidence="1 2">
    <name type="scientific">Metallosphaera tengchongensis</name>
    <dbReference type="NCBI Taxonomy" id="1532350"/>
    <lineage>
        <taxon>Archaea</taxon>
        <taxon>Thermoproteota</taxon>
        <taxon>Thermoprotei</taxon>
        <taxon>Sulfolobales</taxon>
        <taxon>Sulfolobaceae</taxon>
        <taxon>Metallosphaera</taxon>
    </lineage>
</organism>
<dbReference type="CDD" id="cd18708">
    <property type="entry name" value="PIN_VapC-like"/>
    <property type="match status" value="1"/>
</dbReference>
<reference evidence="1 2" key="1">
    <citation type="submission" date="2020-02" db="EMBL/GenBank/DDBJ databases">
        <title>Comparative genome analysis reveals the metabolism and evolution of the thermophilic archaeal genus Metallosphaera.</title>
        <authorList>
            <person name="Jiang C."/>
        </authorList>
    </citation>
    <scope>NUCLEOTIDE SEQUENCE [LARGE SCALE GENOMIC DNA]</scope>
    <source>
        <strain evidence="1 2">Ric-A</strain>
    </source>
</reference>
<name>A0A6N0NWY1_9CREN</name>
<protein>
    <recommendedName>
        <fullName evidence="3">PIN domain-containing protein</fullName>
    </recommendedName>
</protein>
<dbReference type="EMBL" id="CP049074">
    <property type="protein sequence ID" value="QKR00727.1"/>
    <property type="molecule type" value="Genomic_DNA"/>
</dbReference>
<dbReference type="KEGG" id="mten:GWK48_10315"/>
<keyword evidence="2" id="KW-1185">Reference proteome</keyword>
<proteinExistence type="predicted"/>
<evidence type="ECO:0000313" key="2">
    <source>
        <dbReference type="Proteomes" id="UP000509301"/>
    </source>
</evidence>
<dbReference type="OrthoDB" id="43803at2157"/>
<evidence type="ECO:0008006" key="3">
    <source>
        <dbReference type="Google" id="ProtNLM"/>
    </source>
</evidence>
<dbReference type="AlphaFoldDB" id="A0A6N0NWY1"/>
<accession>A0A6N0NWY1</accession>
<dbReference type="Proteomes" id="UP000509301">
    <property type="component" value="Chromosome"/>
</dbReference>
<sequence>MKLAVLGSDKLVTTTNALLSEVFTGTIPSEVVVLSESQGTKDLTKLGDILSLFSDVEIPVRQEVIGEGVEKWRQKVSTLDVDVADVTPGRKYMAVSVYAYSRANEVRYVYLKNEGQGYRVFGYVPFNEIKVVDVRGGKEIPFSPPKVNKGGRTSFTLSQDGLRALLNVYSLLGEVKVSIGGDELSLQELPEYAMETDDVKTCAIRSGLLIFKEEAEVRRKVDQNTFFIADTNAYVNLGRRLGEITWSREFGRRLLPSRSVYNEIESHTNTTQKNDPSLKLFQLASYSFLSLHAPPYTSQSKGSGDIPLLNEVTSLKGTLPHVVLITGDAGVTRSAQAKGIDVVFLNKVVRGSPEGVGEFLQCLSLFGKDVEVLVEDRTVARLKKQVRAGDEVEVYDQLRYAWAIEMAEKFIRE</sequence>
<dbReference type="RefSeq" id="WP_174632029.1">
    <property type="nucleotide sequence ID" value="NZ_CP049074.1"/>
</dbReference>
<dbReference type="GeneID" id="55642340"/>
<gene>
    <name evidence="1" type="ORF">GWK48_10315</name>
</gene>